<dbReference type="InterPro" id="IPR011425">
    <property type="entry name" value="Med9"/>
</dbReference>
<reference evidence="10 11" key="1">
    <citation type="submission" date="2015-01" db="EMBL/GenBank/DDBJ databases">
        <title>The Genome Sequence of Rhinocladiella mackenzie CBS 650.93.</title>
        <authorList>
            <consortium name="The Broad Institute Genomics Platform"/>
            <person name="Cuomo C."/>
            <person name="de Hoog S."/>
            <person name="Gorbushina A."/>
            <person name="Stielow B."/>
            <person name="Teixiera M."/>
            <person name="Abouelleil A."/>
            <person name="Chapman S.B."/>
            <person name="Priest M."/>
            <person name="Young S.K."/>
            <person name="Wortman J."/>
            <person name="Nusbaum C."/>
            <person name="Birren B."/>
        </authorList>
    </citation>
    <scope>NUCLEOTIDE SEQUENCE [LARGE SCALE GENOMIC DNA]</scope>
    <source>
        <strain evidence="10 11">CBS 650.93</strain>
    </source>
</reference>
<keyword evidence="6 7" id="KW-0539">Nucleus</keyword>
<evidence type="ECO:0000313" key="11">
    <source>
        <dbReference type="Proteomes" id="UP000053617"/>
    </source>
</evidence>
<keyword evidence="8" id="KW-0175">Coiled coil</keyword>
<dbReference type="Proteomes" id="UP000053617">
    <property type="component" value="Unassembled WGS sequence"/>
</dbReference>
<dbReference type="GO" id="GO:0006357">
    <property type="term" value="P:regulation of transcription by RNA polymerase II"/>
    <property type="evidence" value="ECO:0007669"/>
    <property type="project" value="InterPro"/>
</dbReference>
<feature type="region of interest" description="Disordered" evidence="9">
    <location>
        <begin position="158"/>
        <end position="180"/>
    </location>
</feature>
<dbReference type="HOGENOM" id="CLU_097220_0_0_1"/>
<keyword evidence="11" id="KW-1185">Reference proteome</keyword>
<organism evidence="10 11">
    <name type="scientific">Rhinocladiella mackenziei CBS 650.93</name>
    <dbReference type="NCBI Taxonomy" id="1442369"/>
    <lineage>
        <taxon>Eukaryota</taxon>
        <taxon>Fungi</taxon>
        <taxon>Dikarya</taxon>
        <taxon>Ascomycota</taxon>
        <taxon>Pezizomycotina</taxon>
        <taxon>Eurotiomycetes</taxon>
        <taxon>Chaetothyriomycetidae</taxon>
        <taxon>Chaetothyriales</taxon>
        <taxon>Herpotrichiellaceae</taxon>
        <taxon>Rhinocladiella</taxon>
    </lineage>
</organism>
<evidence type="ECO:0000256" key="4">
    <source>
        <dbReference type="ARBA" id="ARBA00023159"/>
    </source>
</evidence>
<evidence type="ECO:0000256" key="3">
    <source>
        <dbReference type="ARBA" id="ARBA00023015"/>
    </source>
</evidence>
<dbReference type="RefSeq" id="XP_013267838.1">
    <property type="nucleotide sequence ID" value="XM_013412384.1"/>
</dbReference>
<dbReference type="GeneID" id="25297838"/>
<dbReference type="AlphaFoldDB" id="A0A0D2FFB2"/>
<dbReference type="Pfam" id="PF07544">
    <property type="entry name" value="Med9"/>
    <property type="match status" value="1"/>
</dbReference>
<evidence type="ECO:0000256" key="7">
    <source>
        <dbReference type="RuleBase" id="RU364145"/>
    </source>
</evidence>
<feature type="coiled-coil region" evidence="8">
    <location>
        <begin position="116"/>
        <end position="150"/>
    </location>
</feature>
<dbReference type="OrthoDB" id="5414694at2759"/>
<comment type="similarity">
    <text evidence="2 7">Belongs to the Mediator complex subunit 9 family.</text>
</comment>
<dbReference type="EMBL" id="KN847482">
    <property type="protein sequence ID" value="KIX00702.1"/>
    <property type="molecule type" value="Genomic_DNA"/>
</dbReference>
<feature type="region of interest" description="Disordered" evidence="9">
    <location>
        <begin position="40"/>
        <end position="96"/>
    </location>
</feature>
<proteinExistence type="inferred from homology"/>
<keyword evidence="4 7" id="KW-0010">Activator</keyword>
<feature type="compositionally biased region" description="Low complexity" evidence="9">
    <location>
        <begin position="44"/>
        <end position="82"/>
    </location>
</feature>
<comment type="subcellular location">
    <subcellularLocation>
        <location evidence="1 7">Nucleus</location>
    </subcellularLocation>
</comment>
<dbReference type="STRING" id="1442369.A0A0D2FFB2"/>
<accession>A0A0D2FFB2</accession>
<evidence type="ECO:0000256" key="9">
    <source>
        <dbReference type="SAM" id="MobiDB-lite"/>
    </source>
</evidence>
<protein>
    <recommendedName>
        <fullName evidence="7">Mediator of RNA polymerase II transcription subunit 9</fullName>
    </recommendedName>
    <alternativeName>
        <fullName evidence="7">Mediator complex subunit 9</fullName>
    </alternativeName>
</protein>
<keyword evidence="3 7" id="KW-0805">Transcription regulation</keyword>
<comment type="subunit">
    <text evidence="7">Component of the Mediator complex.</text>
</comment>
<sequence>MPSASPPSHPDVPPFPSPSTFSILPDIYLLIARLNILQTGGGQQTSQNPPSSSQSQSQPQTQAQTQPTSQPSAASTSTTPTPHLHTGPPLDLKDLPAQVYPIKQRLAKARAAVSALPDVERSVEEQEAEIRELERTVALLKRRLGKLGEIATGKQEEGDVVMGGTKGEISHLKNRSTKEQ</sequence>
<feature type="compositionally biased region" description="Basic and acidic residues" evidence="9">
    <location>
        <begin position="168"/>
        <end position="180"/>
    </location>
</feature>
<evidence type="ECO:0000256" key="2">
    <source>
        <dbReference type="ARBA" id="ARBA00008089"/>
    </source>
</evidence>
<evidence type="ECO:0000256" key="6">
    <source>
        <dbReference type="ARBA" id="ARBA00023242"/>
    </source>
</evidence>
<evidence type="ECO:0000256" key="8">
    <source>
        <dbReference type="SAM" id="Coils"/>
    </source>
</evidence>
<comment type="function">
    <text evidence="7">Component of the Mediator complex, a coactivator involved in the regulated transcription of nearly all RNA polymerase II-dependent genes. Mediator functions as a bridge to convey information from gene-specific regulatory proteins to the basal RNA polymerase II transcription machinery. Mediator is recruited to promoters by direct interactions with regulatory proteins and serves as a scaffold for the assembly of a functional preinitiation complex with RNA polymerase II and the general transcription factors.</text>
</comment>
<name>A0A0D2FFB2_9EURO</name>
<evidence type="ECO:0000313" key="10">
    <source>
        <dbReference type="EMBL" id="KIX00702.1"/>
    </source>
</evidence>
<dbReference type="VEuPathDB" id="FungiDB:Z518_09767"/>
<evidence type="ECO:0000256" key="5">
    <source>
        <dbReference type="ARBA" id="ARBA00023163"/>
    </source>
</evidence>
<dbReference type="GO" id="GO:0003712">
    <property type="term" value="F:transcription coregulator activity"/>
    <property type="evidence" value="ECO:0007669"/>
    <property type="project" value="InterPro"/>
</dbReference>
<evidence type="ECO:0000256" key="1">
    <source>
        <dbReference type="ARBA" id="ARBA00004123"/>
    </source>
</evidence>
<gene>
    <name evidence="7" type="primary">MED9</name>
    <name evidence="10" type="ORF">Z518_09767</name>
</gene>
<keyword evidence="5 7" id="KW-0804">Transcription</keyword>
<dbReference type="GO" id="GO:0016592">
    <property type="term" value="C:mediator complex"/>
    <property type="evidence" value="ECO:0007669"/>
    <property type="project" value="InterPro"/>
</dbReference>